<evidence type="ECO:0000313" key="1">
    <source>
        <dbReference type="EMBL" id="WAS97207.1"/>
    </source>
</evidence>
<sequence>MATLGFNTTTAAKAIHTEQIDPNVIAAPAIVRCYEGVAWQADASQGKADTYKFLSLVAATVSGSQTETEAITATDFGVEDGIATAGVVGRRHFVSRQGLQDAILEQGDIFTDLAEKVRNRVNKDVCALAASAATETDKTGAELTLDNLEEGYATFLALNPNLARHLLIASNAQIAHIRKSIRSSGNGGLIFGAGLDVFNGRPNAAYQGNWGTIEVWRGDMPDDGVSDVAGMFVGADEPGGKSGLGLAVWWAPMPEIQPAPIQVGWEFVVHARYGVCITADHLCHRIVTKKAV</sequence>
<dbReference type="SUPFAM" id="SSF56563">
    <property type="entry name" value="Major capsid protein gp5"/>
    <property type="match status" value="1"/>
</dbReference>
<keyword evidence="2" id="KW-1185">Reference proteome</keyword>
<name>A0ABY7HD55_9BACT</name>
<accession>A0ABY7HD55</accession>
<dbReference type="RefSeq" id="WP_269039571.1">
    <property type="nucleotide sequence ID" value="NZ_CP114040.1"/>
</dbReference>
<evidence type="ECO:0008006" key="3">
    <source>
        <dbReference type="Google" id="ProtNLM"/>
    </source>
</evidence>
<evidence type="ECO:0000313" key="2">
    <source>
        <dbReference type="Proteomes" id="UP001164459"/>
    </source>
</evidence>
<dbReference type="Proteomes" id="UP001164459">
    <property type="component" value="Chromosome"/>
</dbReference>
<gene>
    <name evidence="1" type="ORF">O0S08_13750</name>
</gene>
<protein>
    <recommendedName>
        <fullName evidence="3">Major capsid protein</fullName>
    </recommendedName>
</protein>
<reference evidence="1" key="1">
    <citation type="submission" date="2022-11" db="EMBL/GenBank/DDBJ databases">
        <title>Minimal conservation of predation-associated metabolite biosynthetic gene clusters underscores biosynthetic potential of Myxococcota including descriptions for ten novel species: Archangium lansinium sp. nov., Myxococcus landrumus sp. nov., Nannocystis bai.</title>
        <authorList>
            <person name="Ahearne A."/>
            <person name="Stevens C."/>
            <person name="Dowd S."/>
        </authorList>
    </citation>
    <scope>NUCLEOTIDE SEQUENCE</scope>
    <source>
        <strain evidence="1">Fl3</strain>
    </source>
</reference>
<dbReference type="EMBL" id="CP114040">
    <property type="protein sequence ID" value="WAS97207.1"/>
    <property type="molecule type" value="Genomic_DNA"/>
</dbReference>
<proteinExistence type="predicted"/>
<organism evidence="1 2">
    <name type="scientific">Nannocystis punicea</name>
    <dbReference type="NCBI Taxonomy" id="2995304"/>
    <lineage>
        <taxon>Bacteria</taxon>
        <taxon>Pseudomonadati</taxon>
        <taxon>Myxococcota</taxon>
        <taxon>Polyangia</taxon>
        <taxon>Nannocystales</taxon>
        <taxon>Nannocystaceae</taxon>
        <taxon>Nannocystis</taxon>
    </lineage>
</organism>